<dbReference type="SUPFAM" id="SSF52540">
    <property type="entry name" value="P-loop containing nucleoside triphosphate hydrolases"/>
    <property type="match status" value="1"/>
</dbReference>
<evidence type="ECO:0008006" key="2">
    <source>
        <dbReference type="Google" id="ProtNLM"/>
    </source>
</evidence>
<dbReference type="InterPro" id="IPR027417">
    <property type="entry name" value="P-loop_NTPase"/>
</dbReference>
<gene>
    <name evidence="1" type="ORF">ABHF33_08330</name>
</gene>
<dbReference type="Gene3D" id="3.40.50.300">
    <property type="entry name" value="P-loop containing nucleotide triphosphate hydrolases"/>
    <property type="match status" value="1"/>
</dbReference>
<dbReference type="AlphaFoldDB" id="A0AAU7FEY6"/>
<sequence>MADLLVIFGPGAVGKASVGQALAARTGFRLFHNHLTADPVAQLLGWDHPQFAALTWDLRMQLFRAALADAAHPGVIFTFVWAFNVAEDGECMAALRDLFLAHGRRVRFVELSAALPTRLAREGTPQRLQMKPAKHDVASARSYLQQAAAQYQDQSLGQFPWPDDWMLIDTEQHQPEQAAEQIIARWPQLFAAETVQA</sequence>
<organism evidence="1">
    <name type="scientific">Chitinibacter mangrovi</name>
    <dbReference type="NCBI Taxonomy" id="3153927"/>
    <lineage>
        <taxon>Bacteria</taxon>
        <taxon>Pseudomonadati</taxon>
        <taxon>Pseudomonadota</taxon>
        <taxon>Betaproteobacteria</taxon>
        <taxon>Neisseriales</taxon>
        <taxon>Chitinibacteraceae</taxon>
        <taxon>Chitinibacter</taxon>
    </lineage>
</organism>
<protein>
    <recommendedName>
        <fullName evidence="2">Shikimate kinase</fullName>
    </recommendedName>
</protein>
<reference evidence="1" key="1">
    <citation type="submission" date="2024-05" db="EMBL/GenBank/DDBJ databases">
        <authorList>
            <person name="Yang L."/>
            <person name="Pan L."/>
        </authorList>
    </citation>
    <scope>NUCLEOTIDE SEQUENCE</scope>
    <source>
        <strain evidence="1">FCG-7</strain>
    </source>
</reference>
<dbReference type="KEGG" id="cmav:ABHF33_08330"/>
<dbReference type="EMBL" id="CP157355">
    <property type="protein sequence ID" value="XBM02258.1"/>
    <property type="molecule type" value="Genomic_DNA"/>
</dbReference>
<accession>A0AAU7FEY6</accession>
<proteinExistence type="predicted"/>
<evidence type="ECO:0000313" key="1">
    <source>
        <dbReference type="EMBL" id="XBM02258.1"/>
    </source>
</evidence>
<name>A0AAU7FEY6_9NEIS</name>
<dbReference type="RefSeq" id="WP_348946532.1">
    <property type="nucleotide sequence ID" value="NZ_CP157355.1"/>
</dbReference>